<dbReference type="KEGG" id="ptw:TUM18999_52290"/>
<evidence type="ECO:0000313" key="5">
    <source>
        <dbReference type="EMBL" id="BCG27038.1"/>
    </source>
</evidence>
<dbReference type="PROSITE" id="PS51257">
    <property type="entry name" value="PROKAR_LIPOPROTEIN"/>
    <property type="match status" value="1"/>
</dbReference>
<organism evidence="5 7">
    <name type="scientific">Pseudomonas tohonis</name>
    <dbReference type="NCBI Taxonomy" id="2725477"/>
    <lineage>
        <taxon>Bacteria</taxon>
        <taxon>Pseudomonadati</taxon>
        <taxon>Pseudomonadota</taxon>
        <taxon>Gammaproteobacteria</taxon>
        <taxon>Pseudomonadales</taxon>
        <taxon>Pseudomonadaceae</taxon>
        <taxon>Pseudomonas</taxon>
    </lineage>
</organism>
<gene>
    <name evidence="5" type="ORF">TUM18999_52290</name>
    <name evidence="6" type="ORF">TUM20286_58420</name>
</gene>
<dbReference type="PANTHER" id="PTHR11575:SF24">
    <property type="entry name" value="5'-NUCLEOTIDASE"/>
    <property type="match status" value="1"/>
</dbReference>
<protein>
    <submittedName>
        <fullName evidence="5">Multifunctional 2',3'-cyclic-nucleotide 2'-phosphodiesterase/5'-nucleotidase/3'-nucleotidase</fullName>
    </submittedName>
</protein>
<feature type="domain" description="Calcineurin-like phosphoesterase" evidence="3">
    <location>
        <begin position="41"/>
        <end position="293"/>
    </location>
</feature>
<dbReference type="GO" id="GO:0009166">
    <property type="term" value="P:nucleotide catabolic process"/>
    <property type="evidence" value="ECO:0007669"/>
    <property type="project" value="InterPro"/>
</dbReference>
<dbReference type="Gene3D" id="3.90.780.10">
    <property type="entry name" value="5'-Nucleotidase, C-terminal domain"/>
    <property type="match status" value="1"/>
</dbReference>
<dbReference type="Proteomes" id="UP000509383">
    <property type="component" value="Chromosome"/>
</dbReference>
<dbReference type="Gene3D" id="3.60.21.10">
    <property type="match status" value="1"/>
</dbReference>
<dbReference type="AlphaFoldDB" id="A0A6J4EC73"/>
<dbReference type="SUPFAM" id="SSF55816">
    <property type="entry name" value="5'-nucleotidase (syn. UDP-sugar hydrolase), C-terminal domain"/>
    <property type="match status" value="1"/>
</dbReference>
<accession>A0A6J4EC73</accession>
<dbReference type="Pfam" id="PF00149">
    <property type="entry name" value="Metallophos"/>
    <property type="match status" value="1"/>
</dbReference>
<dbReference type="Pfam" id="PF02872">
    <property type="entry name" value="5_nucleotid_C"/>
    <property type="match status" value="1"/>
</dbReference>
<dbReference type="InterPro" id="IPR036907">
    <property type="entry name" value="5'-Nucleotdase_C_sf"/>
</dbReference>
<evidence type="ECO:0000256" key="1">
    <source>
        <dbReference type="ARBA" id="ARBA00022729"/>
    </source>
</evidence>
<dbReference type="EMBL" id="AP023189">
    <property type="protein sequence ID" value="BCG27038.1"/>
    <property type="molecule type" value="Genomic_DNA"/>
</dbReference>
<evidence type="ECO:0000313" key="7">
    <source>
        <dbReference type="Proteomes" id="UP000509383"/>
    </source>
</evidence>
<sequence length="577" mass="60720">MRAGESRMSRSLARSRVLGALLLAGLAGCGQEAAQPVAVNLVAINDFHGYIQGSSYRYPDPANPGKTASVKAGGIATLGGMLAELRKQDPQLLFIGAGDLVGGSPPISAMWADEPSLEALKAMGLRFTAVGNHELDLGKAELLRQIRGGCESPRPDKACRFRGEYEGAGFDYLAANLVDSASGKPLLPAYRIEEVKGVKVAFVAAILRDVASVVRPSGLAGLEVRDEADSINALIPEIKAAGANAIVAVVHQGGSTPEPFDAPACQQLGGDIVEVAKRLDPAVDLLISAHSHQGYLCRVGRLPVTQGASYGHLLTQLTLEVTPGTHEVTRVEARNLLADPARYAPDEKLAALQGEIEARSAVVLARPIARLAAPEVRREMNEAGESAMGDLIADAQLAATRSQGAQLALMNPGGIRGDLALEPGLETVSYSQVAGSQPFNNTLHLLTLSGTQLVALLEQQWRGGDGFTPLQVSSSFTYQWDAGRPAGQRVLVDSLRLDGQPVLADGRYRVVSNAFLAEGGDGFSLFREGTEHRDSGISDLDALIDYLVARDQAGTPAGEAGGAGRIRRVDVAVSQRE</sequence>
<comment type="similarity">
    <text evidence="2">Belongs to the 5'-nucleotidase family.</text>
</comment>
<dbReference type="EMBL" id="BQKM01000025">
    <property type="protein sequence ID" value="GJN56090.1"/>
    <property type="molecule type" value="Genomic_DNA"/>
</dbReference>
<dbReference type="GO" id="GO:0008768">
    <property type="term" value="F:UDP-sugar diphosphatase activity"/>
    <property type="evidence" value="ECO:0007669"/>
    <property type="project" value="TreeGrafter"/>
</dbReference>
<feature type="signal peptide" evidence="2">
    <location>
        <begin position="1"/>
        <end position="33"/>
    </location>
</feature>
<keyword evidence="2" id="KW-0547">Nucleotide-binding</keyword>
<dbReference type="InterPro" id="IPR006179">
    <property type="entry name" value="5_nucleotidase/apyrase"/>
</dbReference>
<feature type="chain" id="PRO_5027148355" evidence="2">
    <location>
        <begin position="34"/>
        <end position="577"/>
    </location>
</feature>
<dbReference type="SUPFAM" id="SSF56300">
    <property type="entry name" value="Metallo-dependent phosphatases"/>
    <property type="match status" value="1"/>
</dbReference>
<dbReference type="GO" id="GO:0008253">
    <property type="term" value="F:5'-nucleotidase activity"/>
    <property type="evidence" value="ECO:0007669"/>
    <property type="project" value="TreeGrafter"/>
</dbReference>
<evidence type="ECO:0000313" key="6">
    <source>
        <dbReference type="EMBL" id="GJN56090.1"/>
    </source>
</evidence>
<dbReference type="InterPro" id="IPR008334">
    <property type="entry name" value="5'-Nucleotdase_C"/>
</dbReference>
<dbReference type="Proteomes" id="UP001054892">
    <property type="component" value="Unassembled WGS sequence"/>
</dbReference>
<reference evidence="5 7" key="1">
    <citation type="submission" date="2020-05" db="EMBL/GenBank/DDBJ databases">
        <title>Characterization of novel class B3 metallo-beta-lactamase from novel Pseudomonas species.</title>
        <authorList>
            <person name="Yamada K."/>
            <person name="Aoki K."/>
            <person name="Ishii Y."/>
        </authorList>
    </citation>
    <scope>NUCLEOTIDE SEQUENCE [LARGE SCALE GENOMIC DNA]</scope>
    <source>
        <strain evidence="5 7">TUM18999</strain>
        <strain evidence="6 8">TUM20286</strain>
    </source>
</reference>
<evidence type="ECO:0000256" key="2">
    <source>
        <dbReference type="RuleBase" id="RU362119"/>
    </source>
</evidence>
<dbReference type="PRINTS" id="PR01607">
    <property type="entry name" value="APYRASEFAMLY"/>
</dbReference>
<dbReference type="InterPro" id="IPR029052">
    <property type="entry name" value="Metallo-depent_PP-like"/>
</dbReference>
<keyword evidence="1 2" id="KW-0732">Signal</keyword>
<dbReference type="InterPro" id="IPR004843">
    <property type="entry name" value="Calcineurin-like_PHP"/>
</dbReference>
<feature type="domain" description="5'-Nucleotidase C-terminal" evidence="4">
    <location>
        <begin position="368"/>
        <end position="527"/>
    </location>
</feature>
<evidence type="ECO:0000313" key="8">
    <source>
        <dbReference type="Proteomes" id="UP001054892"/>
    </source>
</evidence>
<dbReference type="PANTHER" id="PTHR11575">
    <property type="entry name" value="5'-NUCLEOTIDASE-RELATED"/>
    <property type="match status" value="1"/>
</dbReference>
<evidence type="ECO:0000259" key="4">
    <source>
        <dbReference type="Pfam" id="PF02872"/>
    </source>
</evidence>
<dbReference type="GO" id="GO:0030288">
    <property type="term" value="C:outer membrane-bounded periplasmic space"/>
    <property type="evidence" value="ECO:0007669"/>
    <property type="project" value="TreeGrafter"/>
</dbReference>
<proteinExistence type="inferred from homology"/>
<name>A0A6J4EC73_9PSED</name>
<evidence type="ECO:0000259" key="3">
    <source>
        <dbReference type="Pfam" id="PF00149"/>
    </source>
</evidence>
<dbReference type="GO" id="GO:0000166">
    <property type="term" value="F:nucleotide binding"/>
    <property type="evidence" value="ECO:0007669"/>
    <property type="project" value="UniProtKB-KW"/>
</dbReference>
<keyword evidence="8" id="KW-1185">Reference proteome</keyword>
<keyword evidence="2" id="KW-0378">Hydrolase</keyword>